<dbReference type="Pfam" id="PF00005">
    <property type="entry name" value="ABC_tran"/>
    <property type="match status" value="1"/>
</dbReference>
<dbReference type="InterPro" id="IPR003439">
    <property type="entry name" value="ABC_transporter-like_ATP-bd"/>
</dbReference>
<name>A0ABV6H9K0_9ACTN</name>
<comment type="subcellular location">
    <subcellularLocation>
        <location evidence="1">Cell membrane</location>
        <topology evidence="1">Peripheral membrane protein</topology>
    </subcellularLocation>
</comment>
<evidence type="ECO:0000256" key="2">
    <source>
        <dbReference type="ARBA" id="ARBA00005417"/>
    </source>
</evidence>
<feature type="domain" description="ABC transporter" evidence="8">
    <location>
        <begin position="5"/>
        <end position="251"/>
    </location>
</feature>
<evidence type="ECO:0000313" key="10">
    <source>
        <dbReference type="Proteomes" id="UP001589783"/>
    </source>
</evidence>
<comment type="caution">
    <text evidence="9">The sequence shown here is derived from an EMBL/GenBank/DDBJ whole genome shotgun (WGS) entry which is preliminary data.</text>
</comment>
<dbReference type="RefSeq" id="WP_382363007.1">
    <property type="nucleotide sequence ID" value="NZ_JBHLWV010000018.1"/>
</dbReference>
<keyword evidence="4" id="KW-1003">Cell membrane</keyword>
<evidence type="ECO:0000259" key="8">
    <source>
        <dbReference type="PROSITE" id="PS50893"/>
    </source>
</evidence>
<protein>
    <submittedName>
        <fullName evidence="9">ATP-binding cassette domain-containing protein</fullName>
    </submittedName>
</protein>
<evidence type="ECO:0000256" key="1">
    <source>
        <dbReference type="ARBA" id="ARBA00004202"/>
    </source>
</evidence>
<comment type="similarity">
    <text evidence="2">Belongs to the ABC transporter superfamily.</text>
</comment>
<proteinExistence type="inferred from homology"/>
<reference evidence="9 10" key="1">
    <citation type="submission" date="2024-09" db="EMBL/GenBank/DDBJ databases">
        <authorList>
            <person name="Sun Q."/>
            <person name="Mori K."/>
        </authorList>
    </citation>
    <scope>NUCLEOTIDE SEQUENCE [LARGE SCALE GENOMIC DNA]</scope>
    <source>
        <strain evidence="9 10">CCM 7957</strain>
    </source>
</reference>
<organism evidence="9 10">
    <name type="scientific">Gordonia phosphorivorans</name>
    <dbReference type="NCBI Taxonomy" id="1056982"/>
    <lineage>
        <taxon>Bacteria</taxon>
        <taxon>Bacillati</taxon>
        <taxon>Actinomycetota</taxon>
        <taxon>Actinomycetes</taxon>
        <taxon>Mycobacteriales</taxon>
        <taxon>Gordoniaceae</taxon>
        <taxon>Gordonia</taxon>
    </lineage>
</organism>
<dbReference type="GO" id="GO:0005524">
    <property type="term" value="F:ATP binding"/>
    <property type="evidence" value="ECO:0007669"/>
    <property type="project" value="UniProtKB-KW"/>
</dbReference>
<keyword evidence="6 9" id="KW-0067">ATP-binding</keyword>
<accession>A0ABV6H9K0</accession>
<evidence type="ECO:0000256" key="6">
    <source>
        <dbReference type="ARBA" id="ARBA00022840"/>
    </source>
</evidence>
<dbReference type="SUPFAM" id="SSF52540">
    <property type="entry name" value="P-loop containing nucleoside triphosphate hydrolases"/>
    <property type="match status" value="1"/>
</dbReference>
<dbReference type="InterPro" id="IPR027417">
    <property type="entry name" value="P-loop_NTPase"/>
</dbReference>
<dbReference type="EMBL" id="JBHLWV010000018">
    <property type="protein sequence ID" value="MFC0314845.1"/>
    <property type="molecule type" value="Genomic_DNA"/>
</dbReference>
<keyword evidence="5" id="KW-0547">Nucleotide-binding</keyword>
<evidence type="ECO:0000313" key="9">
    <source>
        <dbReference type="EMBL" id="MFC0314845.1"/>
    </source>
</evidence>
<evidence type="ECO:0000256" key="3">
    <source>
        <dbReference type="ARBA" id="ARBA00022448"/>
    </source>
</evidence>
<sequence length="256" mass="26512">MNAALAATAVTATAAWQHRGRREQLTVLEAADLAVHAGAVHALIGESGCGKSMMARALIGLPPPAVTMTGTVHLADRALQVGERRGWGQVRGHQIGYVPQSTATSFTAAHTLGRQLQQVCDVLGADRTPVELLAAVDLPVNALELYPHELSGGMGQRAAIAAALAGRPQVLIADEPTSALDPELAEHTWKLLAALAGDGCAVLAITHDMTALHAAGVVDEVTVMRAGQVLARTTPAALDTAADPYLAAFGKEPAWQ</sequence>
<keyword evidence="10" id="KW-1185">Reference proteome</keyword>
<evidence type="ECO:0000256" key="5">
    <source>
        <dbReference type="ARBA" id="ARBA00022741"/>
    </source>
</evidence>
<gene>
    <name evidence="9" type="ORF">ACFFJD_08280</name>
</gene>
<evidence type="ECO:0000256" key="7">
    <source>
        <dbReference type="ARBA" id="ARBA00023136"/>
    </source>
</evidence>
<evidence type="ECO:0000256" key="4">
    <source>
        <dbReference type="ARBA" id="ARBA00022475"/>
    </source>
</evidence>
<dbReference type="PANTHER" id="PTHR43297">
    <property type="entry name" value="OLIGOPEPTIDE TRANSPORT ATP-BINDING PROTEIN APPD"/>
    <property type="match status" value="1"/>
</dbReference>
<dbReference type="SMART" id="SM00382">
    <property type="entry name" value="AAA"/>
    <property type="match status" value="1"/>
</dbReference>
<dbReference type="InterPro" id="IPR050388">
    <property type="entry name" value="ABC_Ni/Peptide_Import"/>
</dbReference>
<keyword evidence="7" id="KW-0472">Membrane</keyword>
<dbReference type="PANTHER" id="PTHR43297:SF11">
    <property type="entry name" value="ATPASE COMPONENT OF ABC-TYPE TRANSPORT SYSTEM"/>
    <property type="match status" value="1"/>
</dbReference>
<dbReference type="Gene3D" id="3.40.50.300">
    <property type="entry name" value="P-loop containing nucleotide triphosphate hydrolases"/>
    <property type="match status" value="1"/>
</dbReference>
<dbReference type="PROSITE" id="PS50893">
    <property type="entry name" value="ABC_TRANSPORTER_2"/>
    <property type="match status" value="1"/>
</dbReference>
<keyword evidence="3" id="KW-0813">Transport</keyword>
<dbReference type="Proteomes" id="UP001589783">
    <property type="component" value="Unassembled WGS sequence"/>
</dbReference>
<dbReference type="InterPro" id="IPR003593">
    <property type="entry name" value="AAA+_ATPase"/>
</dbReference>